<feature type="domain" description="GmrSD restriction endonucleases N-terminal" evidence="1">
    <location>
        <begin position="412"/>
        <end position="560"/>
    </location>
</feature>
<accession>A0A4Q6XFE2</accession>
<sequence>MNYINPQEQFIEIFKSNHLKKDARTVSISTLLSDRYLKRINYDPYYQRNYVWEKDKQSFFIESVILGTEIPPLVFFKSGMEVEVIDGRQRFETLKRFKENDFSLNLSGLLELQALSKKTYSKLSPEIQQLFLNTKIRIFEFEIVGLPDLDSNMEDRIKKEIFRRYNSGITPLNQSEVDNAKYDADTFSDYFKHKLRQNEELFDALKGKFLKDRNKVKNELIVDMVTFLRKMLILHQFPISRYADSGKNLIIDLLYDSYMDSLNNSDNFKESLENEAETLISQIKSIAATFSFSNTYIFECVLWALRVLESNDIKFDLKSHKHVIEMHYKEKNSIYNTDNDHYYGNVVSRFTDTAELFNKIMNFDFEPYIRSSIFKDTLSKLKQTEADAELTLEKLASLRINKPSPASKPIDQIISDLNENFYLLRPSYQRQEKISVRKASSIIESILLGIKLPPLFIFERNDGIREVIDGQQRLLSILAFMGRHYKNEEGEKAFSINHNFKLKDLRILKHLNGKRFSDVMSEVESKILDFDIDEIEISQDLNGKFEATDLFIRINSKPYPIKPNSFEMWNSTVDKEVIQKIKEVTSQHVNWFYIKAPDSQEKDNRNDRMQNEELITILSYLNYNLLKGIDIIKILGFYHRLEKFTCRIKTKSNLTELLESFEFKPSDKEFFLMSIEQTNSTILNIGRILLDNEPTKESFNSILNIKNLQRFSRSNQEFYILWIILSGIHSKEMEKNKTDILRDIKSALSLLKNVSDSKVDQKYVSDFITSINEITLKYKPATQQHLGLQN</sequence>
<dbReference type="PANTHER" id="PTHR39639">
    <property type="entry name" value="CHROMOSOME 16, WHOLE GENOME SHOTGUN SEQUENCE"/>
    <property type="match status" value="1"/>
</dbReference>
<dbReference type="OrthoDB" id="9764212at2"/>
<dbReference type="Proteomes" id="UP000292855">
    <property type="component" value="Unassembled WGS sequence"/>
</dbReference>
<reference evidence="2 3" key="1">
    <citation type="submission" date="2019-02" db="EMBL/GenBank/DDBJ databases">
        <authorList>
            <person name="Li Y."/>
        </authorList>
    </citation>
    <scope>NUCLEOTIDE SEQUENCE [LARGE SCALE GENOMIC DNA]</scope>
    <source>
        <strain evidence="2 3">30C10-4-7</strain>
    </source>
</reference>
<dbReference type="PANTHER" id="PTHR39639:SF1">
    <property type="entry name" value="DUF262 DOMAIN-CONTAINING PROTEIN"/>
    <property type="match status" value="1"/>
</dbReference>
<evidence type="ECO:0000313" key="2">
    <source>
        <dbReference type="EMBL" id="RZF58571.1"/>
    </source>
</evidence>
<evidence type="ECO:0000259" key="1">
    <source>
        <dbReference type="Pfam" id="PF03235"/>
    </source>
</evidence>
<dbReference type="AlphaFoldDB" id="A0A4Q6XFE2"/>
<dbReference type="EMBL" id="SGIT01000004">
    <property type="protein sequence ID" value="RZF58571.1"/>
    <property type="molecule type" value="Genomic_DNA"/>
</dbReference>
<proteinExistence type="predicted"/>
<evidence type="ECO:0000313" key="3">
    <source>
        <dbReference type="Proteomes" id="UP000292855"/>
    </source>
</evidence>
<organism evidence="2 3">
    <name type="scientific">Sphingobacterium corticibacterium</name>
    <dbReference type="NCBI Taxonomy" id="2484746"/>
    <lineage>
        <taxon>Bacteria</taxon>
        <taxon>Pseudomonadati</taxon>
        <taxon>Bacteroidota</taxon>
        <taxon>Sphingobacteriia</taxon>
        <taxon>Sphingobacteriales</taxon>
        <taxon>Sphingobacteriaceae</taxon>
        <taxon>Sphingobacterium</taxon>
    </lineage>
</organism>
<dbReference type="Pfam" id="PF03235">
    <property type="entry name" value="GmrSD_N"/>
    <property type="match status" value="2"/>
</dbReference>
<dbReference type="InterPro" id="IPR004919">
    <property type="entry name" value="GmrSD_N"/>
</dbReference>
<gene>
    <name evidence="2" type="ORF">EWE74_18400</name>
</gene>
<comment type="caution">
    <text evidence="2">The sequence shown here is derived from an EMBL/GenBank/DDBJ whole genome shotgun (WGS) entry which is preliminary data.</text>
</comment>
<feature type="domain" description="GmrSD restriction endonucleases N-terminal" evidence="1">
    <location>
        <begin position="30"/>
        <end position="181"/>
    </location>
</feature>
<name>A0A4Q6XFE2_9SPHI</name>
<keyword evidence="3" id="KW-1185">Reference proteome</keyword>
<dbReference type="RefSeq" id="WP_130143115.1">
    <property type="nucleotide sequence ID" value="NZ_SGIT01000004.1"/>
</dbReference>
<protein>
    <submittedName>
        <fullName evidence="2">DUF262 domain-containing protein</fullName>
    </submittedName>
</protein>